<feature type="domain" description="HipA-like C-terminal" evidence="4">
    <location>
        <begin position="184"/>
        <end position="407"/>
    </location>
</feature>
<dbReference type="GO" id="GO:0005829">
    <property type="term" value="C:cytosol"/>
    <property type="evidence" value="ECO:0007669"/>
    <property type="project" value="TreeGrafter"/>
</dbReference>
<evidence type="ECO:0000313" key="6">
    <source>
        <dbReference type="Proteomes" id="UP000257139"/>
    </source>
</evidence>
<dbReference type="PANTHER" id="PTHR37419">
    <property type="entry name" value="SERINE/THREONINE-PROTEIN KINASE TOXIN HIPA"/>
    <property type="match status" value="1"/>
</dbReference>
<protein>
    <submittedName>
        <fullName evidence="5">HipA-like C-terminal domain protein</fullName>
    </submittedName>
</protein>
<evidence type="ECO:0000259" key="4">
    <source>
        <dbReference type="Pfam" id="PF07804"/>
    </source>
</evidence>
<dbReference type="Pfam" id="PF07804">
    <property type="entry name" value="HipA_C"/>
    <property type="match status" value="1"/>
</dbReference>
<keyword evidence="2" id="KW-0808">Transferase</keyword>
<accession>A0A7Z7JIT9</accession>
<name>A0A7Z7JIT9_9BURK</name>
<dbReference type="InterPro" id="IPR052028">
    <property type="entry name" value="HipA_Ser/Thr_kinase"/>
</dbReference>
<reference evidence="5 6" key="1">
    <citation type="submission" date="2018-01" db="EMBL/GenBank/DDBJ databases">
        <authorList>
            <person name="Clerissi C."/>
        </authorList>
    </citation>
    <scope>NUCLEOTIDE SEQUENCE [LARGE SCALE GENOMIC DNA]</scope>
    <source>
        <strain evidence="5">Cupriavidus taiwanensis STM 6021</strain>
    </source>
</reference>
<organism evidence="5 6">
    <name type="scientific">Cupriavidus taiwanensis</name>
    <dbReference type="NCBI Taxonomy" id="164546"/>
    <lineage>
        <taxon>Bacteria</taxon>
        <taxon>Pseudomonadati</taxon>
        <taxon>Pseudomonadota</taxon>
        <taxon>Betaproteobacteria</taxon>
        <taxon>Burkholderiales</taxon>
        <taxon>Burkholderiaceae</taxon>
        <taxon>Cupriavidus</taxon>
    </lineage>
</organism>
<evidence type="ECO:0000256" key="3">
    <source>
        <dbReference type="ARBA" id="ARBA00022777"/>
    </source>
</evidence>
<dbReference type="EMBL" id="OGUU01000051">
    <property type="protein sequence ID" value="SPC26100.1"/>
    <property type="molecule type" value="Genomic_DNA"/>
</dbReference>
<dbReference type="RefSeq" id="WP_115737131.1">
    <property type="nucleotide sequence ID" value="NZ_LT984799.1"/>
</dbReference>
<keyword evidence="3" id="KW-0418">Kinase</keyword>
<evidence type="ECO:0000256" key="2">
    <source>
        <dbReference type="ARBA" id="ARBA00022679"/>
    </source>
</evidence>
<dbReference type="PANTHER" id="PTHR37419:SF8">
    <property type="entry name" value="TOXIN YJJJ"/>
    <property type="match status" value="1"/>
</dbReference>
<evidence type="ECO:0000256" key="1">
    <source>
        <dbReference type="ARBA" id="ARBA00010164"/>
    </source>
</evidence>
<gene>
    <name evidence="5" type="ORF">CBM2594_U40005</name>
</gene>
<dbReference type="GO" id="GO:0004674">
    <property type="term" value="F:protein serine/threonine kinase activity"/>
    <property type="evidence" value="ECO:0007669"/>
    <property type="project" value="TreeGrafter"/>
</dbReference>
<evidence type="ECO:0000313" key="5">
    <source>
        <dbReference type="EMBL" id="SPC26100.1"/>
    </source>
</evidence>
<proteinExistence type="inferred from homology"/>
<comment type="caution">
    <text evidence="5">The sequence shown here is derived from an EMBL/GenBank/DDBJ whole genome shotgun (WGS) entry which is preliminary data.</text>
</comment>
<dbReference type="AlphaFoldDB" id="A0A7Z7JIT9"/>
<comment type="similarity">
    <text evidence="1">Belongs to the HipA Ser/Thr kinase family.</text>
</comment>
<dbReference type="Proteomes" id="UP000257139">
    <property type="component" value="Unassembled WGS sequence"/>
</dbReference>
<dbReference type="InterPro" id="IPR012893">
    <property type="entry name" value="HipA-like_C"/>
</dbReference>
<sequence>MPRSNLRDKDVESPLYVYTVLAGRLAWVGTLNLDDSRGEVPMPILADFTYARSYLADPEAYPLDPLNLPLRDQVFRTTSRFHVLGALFDAAPDAWGRNVIRADNAGIMPSEREVFVRGRGLGVGSLLFAARLLEDGADLTEILRARRHAAGLDDIPTLETALAAIDAGQSPDDAWRDLLASSWDIGGARPKAIVRDAAGELWIAKFPRARDSFDRQRLEWANLEMARAIGMDVPQAQLVEGEHGAILMVRRFDRAATGQGTLRRHYLSAASLISPSPTFDKRDMDRPQGVATFSYARVADVIKRISSNPARDLQELYARMVLNVAVHNTDDHLKNTGFLKEEAGPTGRYRLSPLFDVVTQEGSAKHMLHIGPRGRESTFENAVAGAARMNIKPKAAQEIVGRVQDVTSHRHEYYARAGLADEEMEVIDRCLSAWHDLERGEEDVEPAPVARPRG</sequence>